<accession>A0A9W6ZGD9</accession>
<name>A0A9W6ZGD9_9STRA</name>
<dbReference type="EMBL" id="BLQM01000012">
    <property type="protein sequence ID" value="GMH49875.1"/>
    <property type="molecule type" value="Genomic_DNA"/>
</dbReference>
<dbReference type="AlphaFoldDB" id="A0A9W6ZGD9"/>
<evidence type="ECO:0000313" key="1">
    <source>
        <dbReference type="EMBL" id="GMH49875.1"/>
    </source>
</evidence>
<protein>
    <submittedName>
        <fullName evidence="1">Uncharacterized protein</fullName>
    </submittedName>
</protein>
<sequence>MTQSQRVNLTAFYNLPYPEGSTLLKYKTEPAFEIVDAMHDEKFTGEWNCEERRIEDLHEGEMGRIKGGVKLISSASVNIRCTKCGSLCLRTKVVDDDGDEGYWKNHLPGADEFTDINRLLKVPLKDLPTDTLQEHVNVKCVNKCSLEAREISWNVKGVIYDNFDVCNFETKEEKVRRGWGVSFLLKIKTCSMMIYLTPVRFF</sequence>
<proteinExistence type="predicted"/>
<organism evidence="1 2">
    <name type="scientific">Triparma laevis f. inornata</name>
    <dbReference type="NCBI Taxonomy" id="1714386"/>
    <lineage>
        <taxon>Eukaryota</taxon>
        <taxon>Sar</taxon>
        <taxon>Stramenopiles</taxon>
        <taxon>Ochrophyta</taxon>
        <taxon>Bolidophyceae</taxon>
        <taxon>Parmales</taxon>
        <taxon>Triparmaceae</taxon>
        <taxon>Triparma</taxon>
    </lineage>
</organism>
<reference evidence="2" key="1">
    <citation type="journal article" date="2023" name="Commun. Biol.">
        <title>Genome analysis of Parmales, the sister group of diatoms, reveals the evolutionary specialization of diatoms from phago-mixotrophs to photoautotrophs.</title>
        <authorList>
            <person name="Ban H."/>
            <person name="Sato S."/>
            <person name="Yoshikawa S."/>
            <person name="Yamada K."/>
            <person name="Nakamura Y."/>
            <person name="Ichinomiya M."/>
            <person name="Sato N."/>
            <person name="Blanc-Mathieu R."/>
            <person name="Endo H."/>
            <person name="Kuwata A."/>
            <person name="Ogata H."/>
        </authorList>
    </citation>
    <scope>NUCLEOTIDE SEQUENCE [LARGE SCALE GENOMIC DNA]</scope>
</reference>
<dbReference type="Proteomes" id="UP001162640">
    <property type="component" value="Unassembled WGS sequence"/>
</dbReference>
<evidence type="ECO:0000313" key="2">
    <source>
        <dbReference type="Proteomes" id="UP001162640"/>
    </source>
</evidence>
<gene>
    <name evidence="1" type="ORF">TL16_g00640</name>
</gene>
<comment type="caution">
    <text evidence="1">The sequence shown here is derived from an EMBL/GenBank/DDBJ whole genome shotgun (WGS) entry which is preliminary data.</text>
</comment>